<sequence length="290" mass="31797">MACPTFRDLGGDRFISPVHYESPKSISAASRAPESLRQDEEEDESDDEDEGDFEFAFALTDPGHGDETTAAAAADIFSDGRIRPLCPVFGRGLPLGDGPVDRDQIQRLLGNKPQRDSGLDSTPSLSEVDDLERVVPGTYCSWAPRPSEAAAQGRRKKSSSTGSLRQWRIRDLMARRSQSDGKKTGMFLASKERRGHKKKAEKGTPPRSHRTESEVAVKEGNEEKNGRGGNGGGVKAGQWDIVTALRMYYGKGGEQAARHGARRLFLPYKRNVVGFFANVNGIGRRCHHPC</sequence>
<dbReference type="PANTHER" id="PTHR33095">
    <property type="entry name" value="OS07G0619500 PROTEIN"/>
    <property type="match status" value="1"/>
</dbReference>
<dbReference type="Proteomes" id="UP000287651">
    <property type="component" value="Unassembled WGS sequence"/>
</dbReference>
<dbReference type="InterPro" id="IPR012442">
    <property type="entry name" value="DUF1645_plant"/>
</dbReference>
<feature type="region of interest" description="Disordered" evidence="1">
    <location>
        <begin position="109"/>
        <end position="233"/>
    </location>
</feature>
<organism evidence="2 3">
    <name type="scientific">Ensete ventricosum</name>
    <name type="common">Abyssinian banana</name>
    <name type="synonym">Musa ensete</name>
    <dbReference type="NCBI Taxonomy" id="4639"/>
    <lineage>
        <taxon>Eukaryota</taxon>
        <taxon>Viridiplantae</taxon>
        <taxon>Streptophyta</taxon>
        <taxon>Embryophyta</taxon>
        <taxon>Tracheophyta</taxon>
        <taxon>Spermatophyta</taxon>
        <taxon>Magnoliopsida</taxon>
        <taxon>Liliopsida</taxon>
        <taxon>Zingiberales</taxon>
        <taxon>Musaceae</taxon>
        <taxon>Ensete</taxon>
    </lineage>
</organism>
<dbReference type="PANTHER" id="PTHR33095:SF127">
    <property type="entry name" value="OS05G0578100 PROTEIN"/>
    <property type="match status" value="1"/>
</dbReference>
<accession>A0A426X5N1</accession>
<reference evidence="2 3" key="1">
    <citation type="journal article" date="2014" name="Agronomy (Basel)">
        <title>A Draft Genome Sequence for Ensete ventricosum, the Drought-Tolerant Tree Against Hunger.</title>
        <authorList>
            <person name="Harrison J."/>
            <person name="Moore K.A."/>
            <person name="Paszkiewicz K."/>
            <person name="Jones T."/>
            <person name="Grant M."/>
            <person name="Ambacheew D."/>
            <person name="Muzemil S."/>
            <person name="Studholme D.J."/>
        </authorList>
    </citation>
    <scope>NUCLEOTIDE SEQUENCE [LARGE SCALE GENOMIC DNA]</scope>
</reference>
<dbReference type="AlphaFoldDB" id="A0A426X5N1"/>
<dbReference type="Pfam" id="PF07816">
    <property type="entry name" value="DUF1645"/>
    <property type="match status" value="1"/>
</dbReference>
<evidence type="ECO:0000256" key="1">
    <source>
        <dbReference type="SAM" id="MobiDB-lite"/>
    </source>
</evidence>
<gene>
    <name evidence="2" type="ORF">B296_00057230</name>
</gene>
<feature type="compositionally biased region" description="Basic and acidic residues" evidence="1">
    <location>
        <begin position="201"/>
        <end position="226"/>
    </location>
</feature>
<proteinExistence type="predicted"/>
<feature type="compositionally biased region" description="Acidic residues" evidence="1">
    <location>
        <begin position="39"/>
        <end position="53"/>
    </location>
</feature>
<evidence type="ECO:0000313" key="3">
    <source>
        <dbReference type="Proteomes" id="UP000287651"/>
    </source>
</evidence>
<protein>
    <submittedName>
        <fullName evidence="2">Uncharacterized protein</fullName>
    </submittedName>
</protein>
<feature type="region of interest" description="Disordered" evidence="1">
    <location>
        <begin position="1"/>
        <end position="53"/>
    </location>
</feature>
<comment type="caution">
    <text evidence="2">The sequence shown here is derived from an EMBL/GenBank/DDBJ whole genome shotgun (WGS) entry which is preliminary data.</text>
</comment>
<evidence type="ECO:0000313" key="2">
    <source>
        <dbReference type="EMBL" id="RRT34775.1"/>
    </source>
</evidence>
<name>A0A426X5N1_ENSVE</name>
<dbReference type="EMBL" id="AMZH03026094">
    <property type="protein sequence ID" value="RRT34775.1"/>
    <property type="molecule type" value="Genomic_DNA"/>
</dbReference>
<feature type="compositionally biased region" description="Basic and acidic residues" evidence="1">
    <location>
        <begin position="168"/>
        <end position="183"/>
    </location>
</feature>